<comment type="caution">
    <text evidence="1">The sequence shown here is derived from an EMBL/GenBank/DDBJ whole genome shotgun (WGS) entry which is preliminary data.</text>
</comment>
<protein>
    <recommendedName>
        <fullName evidence="3">DnrO protein</fullName>
    </recommendedName>
</protein>
<keyword evidence="2" id="KW-1185">Reference proteome</keyword>
<accession>A0A1V4HTZ9</accession>
<dbReference type="OrthoDB" id="6933865at2"/>
<dbReference type="AlphaFoldDB" id="A0A1V4HTZ9"/>
<name>A0A1V4HTZ9_NITVU</name>
<dbReference type="EMBL" id="MWPQ01000069">
    <property type="protein sequence ID" value="OPH81404.1"/>
    <property type="molecule type" value="Genomic_DNA"/>
</dbReference>
<evidence type="ECO:0000313" key="2">
    <source>
        <dbReference type="Proteomes" id="UP000189940"/>
    </source>
</evidence>
<organism evidence="1 2">
    <name type="scientific">Nitrobacter vulgaris</name>
    <dbReference type="NCBI Taxonomy" id="29421"/>
    <lineage>
        <taxon>Bacteria</taxon>
        <taxon>Pseudomonadati</taxon>
        <taxon>Pseudomonadota</taxon>
        <taxon>Alphaproteobacteria</taxon>
        <taxon>Hyphomicrobiales</taxon>
        <taxon>Nitrobacteraceae</taxon>
        <taxon>Nitrobacter</taxon>
    </lineage>
</organism>
<sequence length="150" mass="16544">MPAIFAFGFIVGPSALAAEPHAHDGSAVTIQLRLDHGKKWPTDDVLRRGMGEIRVAMTQSLKPIHNNDFTPAQSDALATRIQTQIDYVLGNCKLPEQADQQLQLILEQIIDGAADLKTGTRRNQGAMKIVRALAQYGEHFDHAGWQPLEH</sequence>
<dbReference type="Proteomes" id="UP000189940">
    <property type="component" value="Unassembled WGS sequence"/>
</dbReference>
<proteinExistence type="predicted"/>
<gene>
    <name evidence="1" type="ORF">B2M20_17880</name>
</gene>
<reference evidence="1 2" key="1">
    <citation type="submission" date="2017-02" db="EMBL/GenBank/DDBJ databases">
        <title>Genome sequence of the nitrite-oxidizing bacterium Nitrobacter vulgaris strain Ab1.</title>
        <authorList>
            <person name="Mellbye B.L."/>
            <person name="Davis E.W."/>
            <person name="Spieck E."/>
            <person name="Chang J.H."/>
            <person name="Bottomley P.J."/>
            <person name="Sayavedra-Soto L.A."/>
        </authorList>
    </citation>
    <scope>NUCLEOTIDE SEQUENCE [LARGE SCALE GENOMIC DNA]</scope>
    <source>
        <strain evidence="1 2">Ab1</strain>
    </source>
</reference>
<evidence type="ECO:0008006" key="3">
    <source>
        <dbReference type="Google" id="ProtNLM"/>
    </source>
</evidence>
<evidence type="ECO:0000313" key="1">
    <source>
        <dbReference type="EMBL" id="OPH81404.1"/>
    </source>
</evidence>